<feature type="non-terminal residue" evidence="2">
    <location>
        <position position="191"/>
    </location>
</feature>
<accession>A0A0G1A4D1</accession>
<dbReference type="AlphaFoldDB" id="A0A0G1A4D1"/>
<feature type="transmembrane region" description="Helical" evidence="1">
    <location>
        <begin position="30"/>
        <end position="47"/>
    </location>
</feature>
<dbReference type="InterPro" id="IPR026898">
    <property type="entry name" value="PrsW"/>
</dbReference>
<gene>
    <name evidence="2" type="ORF">UU78_C0066G0001</name>
</gene>
<reference evidence="2 3" key="1">
    <citation type="journal article" date="2015" name="Nature">
        <title>rRNA introns, odd ribosomes, and small enigmatic genomes across a large radiation of phyla.</title>
        <authorList>
            <person name="Brown C.T."/>
            <person name="Hug L.A."/>
            <person name="Thomas B.C."/>
            <person name="Sharon I."/>
            <person name="Castelle C.J."/>
            <person name="Singh A."/>
            <person name="Wilkins M.J."/>
            <person name="Williams K.H."/>
            <person name="Banfield J.F."/>
        </authorList>
    </citation>
    <scope>NUCLEOTIDE SEQUENCE [LARGE SCALE GENOMIC DNA]</scope>
</reference>
<dbReference type="Pfam" id="PF13367">
    <property type="entry name" value="PrsW-protease"/>
    <property type="match status" value="1"/>
</dbReference>
<evidence type="ECO:0000313" key="2">
    <source>
        <dbReference type="EMBL" id="KKS20213.1"/>
    </source>
</evidence>
<organism evidence="2 3">
    <name type="scientific">Candidatus Roizmanbacteria bacterium GW2011_GWC2_41_7</name>
    <dbReference type="NCBI Taxonomy" id="1618487"/>
    <lineage>
        <taxon>Bacteria</taxon>
        <taxon>Candidatus Roizmaniibacteriota</taxon>
    </lineage>
</organism>
<dbReference type="EMBL" id="LCBY01000066">
    <property type="protein sequence ID" value="KKS20213.1"/>
    <property type="molecule type" value="Genomic_DNA"/>
</dbReference>
<keyword evidence="1" id="KW-1133">Transmembrane helix</keyword>
<dbReference type="Proteomes" id="UP000034371">
    <property type="component" value="Unassembled WGS sequence"/>
</dbReference>
<evidence type="ECO:0000313" key="3">
    <source>
        <dbReference type="Proteomes" id="UP000034371"/>
    </source>
</evidence>
<keyword evidence="1" id="KW-0472">Membrane</keyword>
<name>A0A0G1A4D1_9BACT</name>
<evidence type="ECO:0008006" key="4">
    <source>
        <dbReference type="Google" id="ProtNLM"/>
    </source>
</evidence>
<evidence type="ECO:0000256" key="1">
    <source>
        <dbReference type="SAM" id="Phobius"/>
    </source>
</evidence>
<protein>
    <recommendedName>
        <fullName evidence="4">PrsW family intramembrane metalloprotease</fullName>
    </recommendedName>
</protein>
<sequence length="191" mass="20931">MITILIFHLIVITQVWLVCRNKTIAFKELFHVFYVGATVAVLGNLIVQGITAYVLDPEVIAYTVTPVAEEVLKAAFVFFLFYKTAFGKSASIEDGILLGLAAGAGFGFAEDTIRALGLGLSDMLSYFQGYAWSSIPHLLITWLPVERFSDEVFVPGHALWTALVGAGIGFASKLKRSFPLLFILPIVLLAW</sequence>
<proteinExistence type="predicted"/>
<feature type="transmembrane region" description="Helical" evidence="1">
    <location>
        <begin position="59"/>
        <end position="82"/>
    </location>
</feature>
<dbReference type="GO" id="GO:0008233">
    <property type="term" value="F:peptidase activity"/>
    <property type="evidence" value="ECO:0007669"/>
    <property type="project" value="InterPro"/>
</dbReference>
<keyword evidence="1" id="KW-0812">Transmembrane</keyword>
<comment type="caution">
    <text evidence="2">The sequence shown here is derived from an EMBL/GenBank/DDBJ whole genome shotgun (WGS) entry which is preliminary data.</text>
</comment>